<evidence type="ECO:0000256" key="3">
    <source>
        <dbReference type="ARBA" id="ARBA00023002"/>
    </source>
</evidence>
<keyword evidence="2" id="KW-0521">NADP</keyword>
<sequence length="452" mass="48543">MVFPAVDRTGSRGPSPLRPHVTPYRDEALSPIDRELHPTIHAGRVAVITGAASGIGRAAAIELAKQGLRVALADTNTDALKEAGKAAAAAAQGGEQSVLVVPTDVSKLEEVIHLKETVLDAWGEVAVVMNNAGIGLRGTSWAGLENWKKVFDVNVFGVVNVQQVFVPAMLHQENPSVIINTGSKQGITNPPGNAAYNASKAAVKSLTEGLAHELRQIPGTKLTAHLFVPGWTFTGMTGAGAGTEKPAGAWSAQETILYMLDKVRAGDFYVLVPDNETRREVDALRVLWSAGDVAEGRPALSRWHPDYKPLFEEYMREGLASLTTPKSSTVPKYDTDASVSVNKNSGKGTFKEEKQLRVTETVIDPSSNINVGTSSTARQSSGHTSDMKSLKAPRKCKKVDQEDDLEKFKDSRGTGPRKKTEEGYLVFKEDELGIRAESGGTSLCPFDCDCCF</sequence>
<name>A0A286UB21_9AGAM</name>
<keyword evidence="7" id="KW-1185">Reference proteome</keyword>
<evidence type="ECO:0000256" key="1">
    <source>
        <dbReference type="ARBA" id="ARBA00006484"/>
    </source>
</evidence>
<dbReference type="PANTHER" id="PTHR43008:SF7">
    <property type="entry name" value="SHORT CHAIN DEHYDROGENASE_REDUCTASE (AFU_ORTHOLOGUE AFUA_2G00830)"/>
    <property type="match status" value="1"/>
</dbReference>
<dbReference type="GO" id="GO:0050664">
    <property type="term" value="F:oxidoreductase activity, acting on NAD(P)H, oxygen as acceptor"/>
    <property type="evidence" value="ECO:0007669"/>
    <property type="project" value="TreeGrafter"/>
</dbReference>
<dbReference type="Pfam" id="PF08576">
    <property type="entry name" value="DUF1764"/>
    <property type="match status" value="1"/>
</dbReference>
<protein>
    <submittedName>
        <fullName evidence="6">NAD P-binding protein</fullName>
    </submittedName>
</protein>
<evidence type="ECO:0000256" key="5">
    <source>
        <dbReference type="SAM" id="MobiDB-lite"/>
    </source>
</evidence>
<evidence type="ECO:0000256" key="4">
    <source>
        <dbReference type="RuleBase" id="RU000363"/>
    </source>
</evidence>
<dbReference type="PRINTS" id="PR00081">
    <property type="entry name" value="GDHRDH"/>
</dbReference>
<organism evidence="6 7">
    <name type="scientific">Pyrrhoderma noxium</name>
    <dbReference type="NCBI Taxonomy" id="2282107"/>
    <lineage>
        <taxon>Eukaryota</taxon>
        <taxon>Fungi</taxon>
        <taxon>Dikarya</taxon>
        <taxon>Basidiomycota</taxon>
        <taxon>Agaricomycotina</taxon>
        <taxon>Agaricomycetes</taxon>
        <taxon>Hymenochaetales</taxon>
        <taxon>Hymenochaetaceae</taxon>
        <taxon>Pyrrhoderma</taxon>
    </lineage>
</organism>
<evidence type="ECO:0000313" key="7">
    <source>
        <dbReference type="Proteomes" id="UP000217199"/>
    </source>
</evidence>
<dbReference type="EMBL" id="NBII01000007">
    <property type="protein sequence ID" value="PAV16783.1"/>
    <property type="molecule type" value="Genomic_DNA"/>
</dbReference>
<dbReference type="STRING" id="2282107.A0A286UB21"/>
<dbReference type="SUPFAM" id="SSF51735">
    <property type="entry name" value="NAD(P)-binding Rossmann-fold domains"/>
    <property type="match status" value="1"/>
</dbReference>
<dbReference type="OrthoDB" id="5307821at2759"/>
<reference evidence="6 7" key="1">
    <citation type="journal article" date="2017" name="Mol. Ecol.">
        <title>Comparative and population genomic landscape of Phellinus noxius: A hypervariable fungus causing root rot in trees.</title>
        <authorList>
            <person name="Chung C.L."/>
            <person name="Lee T.J."/>
            <person name="Akiba M."/>
            <person name="Lee H.H."/>
            <person name="Kuo T.H."/>
            <person name="Liu D."/>
            <person name="Ke H.M."/>
            <person name="Yokoi T."/>
            <person name="Roa M.B."/>
            <person name="Lu M.J."/>
            <person name="Chang Y.Y."/>
            <person name="Ann P.J."/>
            <person name="Tsai J.N."/>
            <person name="Chen C.Y."/>
            <person name="Tzean S.S."/>
            <person name="Ota Y."/>
            <person name="Hattori T."/>
            <person name="Sahashi N."/>
            <person name="Liou R.F."/>
            <person name="Kikuchi T."/>
            <person name="Tsai I.J."/>
        </authorList>
    </citation>
    <scope>NUCLEOTIDE SEQUENCE [LARGE SCALE GENOMIC DNA]</scope>
    <source>
        <strain evidence="6 7">FFPRI411160</strain>
    </source>
</reference>
<feature type="region of interest" description="Disordered" evidence="5">
    <location>
        <begin position="1"/>
        <end position="21"/>
    </location>
</feature>
<feature type="compositionally biased region" description="Basic and acidic residues" evidence="5">
    <location>
        <begin position="406"/>
        <end position="422"/>
    </location>
</feature>
<dbReference type="PROSITE" id="PS00061">
    <property type="entry name" value="ADH_SHORT"/>
    <property type="match status" value="1"/>
</dbReference>
<dbReference type="Gene3D" id="3.40.50.720">
    <property type="entry name" value="NAD(P)-binding Rossmann-like Domain"/>
    <property type="match status" value="1"/>
</dbReference>
<feature type="compositionally biased region" description="Polar residues" evidence="5">
    <location>
        <begin position="366"/>
        <end position="384"/>
    </location>
</feature>
<dbReference type="PANTHER" id="PTHR43008">
    <property type="entry name" value="BENZIL REDUCTASE"/>
    <property type="match status" value="1"/>
</dbReference>
<feature type="region of interest" description="Disordered" evidence="5">
    <location>
        <begin position="366"/>
        <end position="422"/>
    </location>
</feature>
<comment type="similarity">
    <text evidence="1 4">Belongs to the short-chain dehydrogenases/reductases (SDR) family.</text>
</comment>
<dbReference type="InParanoid" id="A0A286UB21"/>
<dbReference type="Pfam" id="PF00106">
    <property type="entry name" value="adh_short"/>
    <property type="match status" value="1"/>
</dbReference>
<proteinExistence type="inferred from homology"/>
<dbReference type="InterPro" id="IPR036291">
    <property type="entry name" value="NAD(P)-bd_dom_sf"/>
</dbReference>
<dbReference type="InterPro" id="IPR013885">
    <property type="entry name" value="DUF1764_euk"/>
</dbReference>
<gene>
    <name evidence="6" type="ORF">PNOK_0684700</name>
</gene>
<dbReference type="InterPro" id="IPR020904">
    <property type="entry name" value="Sc_DH/Rdtase_CS"/>
</dbReference>
<evidence type="ECO:0000256" key="2">
    <source>
        <dbReference type="ARBA" id="ARBA00022857"/>
    </source>
</evidence>
<dbReference type="AlphaFoldDB" id="A0A286UB21"/>
<evidence type="ECO:0000313" key="6">
    <source>
        <dbReference type="EMBL" id="PAV16783.1"/>
    </source>
</evidence>
<comment type="caution">
    <text evidence="6">The sequence shown here is derived from an EMBL/GenBank/DDBJ whole genome shotgun (WGS) entry which is preliminary data.</text>
</comment>
<dbReference type="GO" id="GO:0016616">
    <property type="term" value="F:oxidoreductase activity, acting on the CH-OH group of donors, NAD or NADP as acceptor"/>
    <property type="evidence" value="ECO:0007669"/>
    <property type="project" value="UniProtKB-ARBA"/>
</dbReference>
<dbReference type="CDD" id="cd05233">
    <property type="entry name" value="SDR_c"/>
    <property type="match status" value="1"/>
</dbReference>
<dbReference type="Proteomes" id="UP000217199">
    <property type="component" value="Unassembled WGS sequence"/>
</dbReference>
<dbReference type="PRINTS" id="PR00080">
    <property type="entry name" value="SDRFAMILY"/>
</dbReference>
<keyword evidence="3" id="KW-0560">Oxidoreductase</keyword>
<accession>A0A286UB21</accession>
<dbReference type="InterPro" id="IPR002347">
    <property type="entry name" value="SDR_fam"/>
</dbReference>